<sequence>TKIQEKCNLQYDFNVMYEDSDFDNAFCNLEDRGDLPSTRATVKVIPLLVTASTTSMSDDSSVSEDTVILPTHSSSTRHDPWPEIFDIPRFPVDVEFRLRQANLTYLQDKT</sequence>
<accession>A0ABD0R8U5</accession>
<gene>
    <name evidence="1" type="ORF">M9458_008383</name>
</gene>
<name>A0ABD0R8U5_CIRMR</name>
<dbReference type="AlphaFoldDB" id="A0ABD0R8U5"/>
<dbReference type="EMBL" id="JAMKFB020000004">
    <property type="protein sequence ID" value="KAL0194811.1"/>
    <property type="molecule type" value="Genomic_DNA"/>
</dbReference>
<protein>
    <submittedName>
        <fullName evidence="1">Uncharacterized protein</fullName>
    </submittedName>
</protein>
<comment type="caution">
    <text evidence="1">The sequence shown here is derived from an EMBL/GenBank/DDBJ whole genome shotgun (WGS) entry which is preliminary data.</text>
</comment>
<feature type="non-terminal residue" evidence="1">
    <location>
        <position position="1"/>
    </location>
</feature>
<organism evidence="1 2">
    <name type="scientific">Cirrhinus mrigala</name>
    <name type="common">Mrigala</name>
    <dbReference type="NCBI Taxonomy" id="683832"/>
    <lineage>
        <taxon>Eukaryota</taxon>
        <taxon>Metazoa</taxon>
        <taxon>Chordata</taxon>
        <taxon>Craniata</taxon>
        <taxon>Vertebrata</taxon>
        <taxon>Euteleostomi</taxon>
        <taxon>Actinopterygii</taxon>
        <taxon>Neopterygii</taxon>
        <taxon>Teleostei</taxon>
        <taxon>Ostariophysi</taxon>
        <taxon>Cypriniformes</taxon>
        <taxon>Cyprinidae</taxon>
        <taxon>Labeoninae</taxon>
        <taxon>Labeonini</taxon>
        <taxon>Cirrhinus</taxon>
    </lineage>
</organism>
<evidence type="ECO:0000313" key="2">
    <source>
        <dbReference type="Proteomes" id="UP001529510"/>
    </source>
</evidence>
<keyword evidence="2" id="KW-1185">Reference proteome</keyword>
<feature type="non-terminal residue" evidence="1">
    <location>
        <position position="110"/>
    </location>
</feature>
<proteinExistence type="predicted"/>
<evidence type="ECO:0000313" key="1">
    <source>
        <dbReference type="EMBL" id="KAL0194811.1"/>
    </source>
</evidence>
<dbReference type="Proteomes" id="UP001529510">
    <property type="component" value="Unassembled WGS sequence"/>
</dbReference>
<reference evidence="1 2" key="1">
    <citation type="submission" date="2024-05" db="EMBL/GenBank/DDBJ databases">
        <title>Genome sequencing and assembly of Indian major carp, Cirrhinus mrigala (Hamilton, 1822).</title>
        <authorList>
            <person name="Mohindra V."/>
            <person name="Chowdhury L.M."/>
            <person name="Lal K."/>
            <person name="Jena J.K."/>
        </authorList>
    </citation>
    <scope>NUCLEOTIDE SEQUENCE [LARGE SCALE GENOMIC DNA]</scope>
    <source>
        <strain evidence="1">CM1030</strain>
        <tissue evidence="1">Blood</tissue>
    </source>
</reference>